<evidence type="ECO:0000313" key="1">
    <source>
        <dbReference type="EMBL" id="APT41093.1"/>
    </source>
</evidence>
<dbReference type="Proteomes" id="UP000225617">
    <property type="component" value="Segment"/>
</dbReference>
<sequence length="45" mass="5479">MFNNPRRAKVVEVHGMYGKPEYKERKNISYVELHDYLPKEERNGR</sequence>
<dbReference type="GeneID" id="40073057"/>
<keyword evidence="2" id="KW-1185">Reference proteome</keyword>
<reference evidence="1" key="1">
    <citation type="submission" date="2017-01" db="EMBL/GenBank/DDBJ databases">
        <title>Complete Genome Sequence of two Novel Multi-drug resistant Klebsiella pneumoniae Phage vB_Kpn_IME260.</title>
        <authorList>
            <person name="Xing S."/>
            <person name="Pan X."/>
            <person name="Sun Q."/>
            <person name="Pei G."/>
            <person name="Mi Z."/>
            <person name="An X."/>
            <person name="Tong Y."/>
        </authorList>
    </citation>
    <scope>NUCLEOTIDE SEQUENCE [LARGE SCALE GENOMIC DNA]</scope>
</reference>
<organism evidence="1 2">
    <name type="scientific">Klebsiella phage vB_Kpn_IME260</name>
    <dbReference type="NCBI Taxonomy" id="1912318"/>
    <lineage>
        <taxon>Viruses</taxon>
        <taxon>Duplodnaviria</taxon>
        <taxon>Heunggongvirae</taxon>
        <taxon>Uroviricota</taxon>
        <taxon>Caudoviricetes</taxon>
        <taxon>Demerecviridae</taxon>
        <taxon>Sugarlandvirus</taxon>
        <taxon>Sugarlandvirus IME260</taxon>
    </lineage>
</organism>
<accession>A0A1L6Z512</accession>
<dbReference type="KEGG" id="vg:40073057"/>
<dbReference type="RefSeq" id="YP_009597426.1">
    <property type="nucleotide sequence ID" value="NC_041899.1"/>
</dbReference>
<dbReference type="OrthoDB" id="37727at10239"/>
<name>A0A1L6Z512_9CAUD</name>
<proteinExistence type="predicted"/>
<protein>
    <submittedName>
        <fullName evidence="1">Uncharacterized protein</fullName>
    </submittedName>
</protein>
<dbReference type="EMBL" id="KX845404">
    <property type="protein sequence ID" value="APT41093.1"/>
    <property type="molecule type" value="Genomic_DNA"/>
</dbReference>
<evidence type="ECO:0000313" key="2">
    <source>
        <dbReference type="Proteomes" id="UP000225617"/>
    </source>
</evidence>